<gene>
    <name evidence="1" type="ORF">B0H66DRAFT_34228</name>
</gene>
<dbReference type="EMBL" id="JAUEDM010000001">
    <property type="protein sequence ID" value="KAK3329670.1"/>
    <property type="molecule type" value="Genomic_DNA"/>
</dbReference>
<name>A0AAE0IRF5_9PEZI</name>
<reference evidence="1" key="2">
    <citation type="submission" date="2023-06" db="EMBL/GenBank/DDBJ databases">
        <authorList>
            <consortium name="Lawrence Berkeley National Laboratory"/>
            <person name="Haridas S."/>
            <person name="Hensen N."/>
            <person name="Bonometti L."/>
            <person name="Westerberg I."/>
            <person name="Brannstrom I.O."/>
            <person name="Guillou S."/>
            <person name="Cros-Aarteil S."/>
            <person name="Calhoun S."/>
            <person name="Kuo A."/>
            <person name="Mondo S."/>
            <person name="Pangilinan J."/>
            <person name="Riley R."/>
            <person name="Labutti K."/>
            <person name="Andreopoulos B."/>
            <person name="Lipzen A."/>
            <person name="Chen C."/>
            <person name="Yanf M."/>
            <person name="Daum C."/>
            <person name="Ng V."/>
            <person name="Clum A."/>
            <person name="Steindorff A."/>
            <person name="Ohm R."/>
            <person name="Martin F."/>
            <person name="Silar P."/>
            <person name="Natvig D."/>
            <person name="Lalanne C."/>
            <person name="Gautier V."/>
            <person name="Ament-Velasquez S.L."/>
            <person name="Kruys A."/>
            <person name="Hutchinson M.I."/>
            <person name="Powell A.J."/>
            <person name="Barry K."/>
            <person name="Miller A.N."/>
            <person name="Grigoriev I.V."/>
            <person name="Debuchy R."/>
            <person name="Gladieux P."/>
            <person name="Thoren M.H."/>
            <person name="Johannesson H."/>
        </authorList>
    </citation>
    <scope>NUCLEOTIDE SEQUENCE</scope>
    <source>
        <strain evidence="1">CBS 118394</strain>
    </source>
</reference>
<accession>A0AAE0IRF5</accession>
<reference evidence="1" key="1">
    <citation type="journal article" date="2023" name="Mol. Phylogenet. Evol.">
        <title>Genome-scale phylogeny and comparative genomics of the fungal order Sordariales.</title>
        <authorList>
            <person name="Hensen N."/>
            <person name="Bonometti L."/>
            <person name="Westerberg I."/>
            <person name="Brannstrom I.O."/>
            <person name="Guillou S."/>
            <person name="Cros-Aarteil S."/>
            <person name="Calhoun S."/>
            <person name="Haridas S."/>
            <person name="Kuo A."/>
            <person name="Mondo S."/>
            <person name="Pangilinan J."/>
            <person name="Riley R."/>
            <person name="LaButti K."/>
            <person name="Andreopoulos B."/>
            <person name="Lipzen A."/>
            <person name="Chen C."/>
            <person name="Yan M."/>
            <person name="Daum C."/>
            <person name="Ng V."/>
            <person name="Clum A."/>
            <person name="Steindorff A."/>
            <person name="Ohm R.A."/>
            <person name="Martin F."/>
            <person name="Silar P."/>
            <person name="Natvig D.O."/>
            <person name="Lalanne C."/>
            <person name="Gautier V."/>
            <person name="Ament-Velasquez S.L."/>
            <person name="Kruys A."/>
            <person name="Hutchinson M.I."/>
            <person name="Powell A.J."/>
            <person name="Barry K."/>
            <person name="Miller A.N."/>
            <person name="Grigoriev I.V."/>
            <person name="Debuchy R."/>
            <person name="Gladieux P."/>
            <person name="Hiltunen Thoren M."/>
            <person name="Johannesson H."/>
        </authorList>
    </citation>
    <scope>NUCLEOTIDE SEQUENCE</scope>
    <source>
        <strain evidence="1">CBS 118394</strain>
    </source>
</reference>
<protein>
    <submittedName>
        <fullName evidence="1">Uncharacterized protein</fullName>
    </submittedName>
</protein>
<organism evidence="1 2">
    <name type="scientific">Apodospora peruviana</name>
    <dbReference type="NCBI Taxonomy" id="516989"/>
    <lineage>
        <taxon>Eukaryota</taxon>
        <taxon>Fungi</taxon>
        <taxon>Dikarya</taxon>
        <taxon>Ascomycota</taxon>
        <taxon>Pezizomycotina</taxon>
        <taxon>Sordariomycetes</taxon>
        <taxon>Sordariomycetidae</taxon>
        <taxon>Sordariales</taxon>
        <taxon>Lasiosphaeriaceae</taxon>
        <taxon>Apodospora</taxon>
    </lineage>
</organism>
<evidence type="ECO:0000313" key="2">
    <source>
        <dbReference type="Proteomes" id="UP001283341"/>
    </source>
</evidence>
<proteinExistence type="predicted"/>
<sequence>MTTGSTKPRMRLPRHLRCFLMTSAARPILCALINFSARLCKISSSGCVVSSVMAMVEYNLPRSRPLTYQRISLASPASSASSCSPLMTIFSSISAAITYDFSMSDRPRRAGQRATRRTQGMQHVWAKGRRLDPHSLAVGAVNVAAAVGGSIGAGGGGFAIVRFLQCRHAMAARTSTPDWLEEI</sequence>
<evidence type="ECO:0000313" key="1">
    <source>
        <dbReference type="EMBL" id="KAK3329670.1"/>
    </source>
</evidence>
<dbReference type="AlphaFoldDB" id="A0AAE0IRF5"/>
<dbReference type="Proteomes" id="UP001283341">
    <property type="component" value="Unassembled WGS sequence"/>
</dbReference>
<keyword evidence="2" id="KW-1185">Reference proteome</keyword>
<comment type="caution">
    <text evidence="1">The sequence shown here is derived from an EMBL/GenBank/DDBJ whole genome shotgun (WGS) entry which is preliminary data.</text>
</comment>